<dbReference type="PANTHER" id="PTHR12046">
    <property type="entry name" value="HISTONE ACETYLTRANSFERASE TYPE B CATALYTIC SUBUNIT"/>
    <property type="match status" value="1"/>
</dbReference>
<dbReference type="Pfam" id="PF10394">
    <property type="entry name" value="Hat1_N"/>
    <property type="match status" value="1"/>
</dbReference>
<evidence type="ECO:0000256" key="2">
    <source>
        <dbReference type="ARBA" id="ARBA00010543"/>
    </source>
</evidence>
<evidence type="ECO:0000259" key="10">
    <source>
        <dbReference type="Pfam" id="PF21183"/>
    </source>
</evidence>
<keyword evidence="5" id="KW-0808">Transferase</keyword>
<dbReference type="InterPro" id="IPR037113">
    <property type="entry name" value="Hat1_N_sf"/>
</dbReference>
<evidence type="ECO:0000256" key="8">
    <source>
        <dbReference type="ARBA" id="ARBA00048017"/>
    </source>
</evidence>
<evidence type="ECO:0000256" key="6">
    <source>
        <dbReference type="ARBA" id="ARBA00023242"/>
    </source>
</evidence>
<gene>
    <name evidence="11" type="ORF">NBR_LOCUS13652</name>
</gene>
<dbReference type="Pfam" id="PF21183">
    <property type="entry name" value="HAT1_C"/>
    <property type="match status" value="1"/>
</dbReference>
<proteinExistence type="inferred from homology"/>
<keyword evidence="12" id="KW-1185">Reference proteome</keyword>
<evidence type="ECO:0000256" key="7">
    <source>
        <dbReference type="ARBA" id="ARBA00023315"/>
    </source>
</evidence>
<dbReference type="InterPro" id="IPR017380">
    <property type="entry name" value="Hist_AcTrfase_B-typ_cat-su"/>
</dbReference>
<dbReference type="EMBL" id="UYSL01021106">
    <property type="protein sequence ID" value="VDL77241.1"/>
    <property type="molecule type" value="Genomic_DNA"/>
</dbReference>
<dbReference type="GO" id="GO:0005634">
    <property type="term" value="C:nucleus"/>
    <property type="evidence" value="ECO:0007669"/>
    <property type="project" value="UniProtKB-SubCell"/>
</dbReference>
<evidence type="ECO:0000313" key="12">
    <source>
        <dbReference type="Proteomes" id="UP000271162"/>
    </source>
</evidence>
<dbReference type="SUPFAM" id="SSF55729">
    <property type="entry name" value="Acyl-CoA N-acyltransferases (Nat)"/>
    <property type="match status" value="1"/>
</dbReference>
<dbReference type="Proteomes" id="UP000271162">
    <property type="component" value="Unassembled WGS sequence"/>
</dbReference>
<dbReference type="EC" id="2.3.1.48" evidence="3"/>
<dbReference type="GO" id="GO:0000781">
    <property type="term" value="C:chromosome, telomeric region"/>
    <property type="evidence" value="ECO:0007669"/>
    <property type="project" value="GOC"/>
</dbReference>
<evidence type="ECO:0000259" key="9">
    <source>
        <dbReference type="Pfam" id="PF10394"/>
    </source>
</evidence>
<protein>
    <recommendedName>
        <fullName evidence="4">Histone acetyltransferase type B catalytic subunit</fullName>
        <ecNumber evidence="3">2.3.1.48</ecNumber>
    </recommendedName>
</protein>
<dbReference type="OMA" id="WTCDAND"/>
<reference evidence="13" key="1">
    <citation type="submission" date="2017-02" db="UniProtKB">
        <authorList>
            <consortium name="WormBaseParasite"/>
        </authorList>
    </citation>
    <scope>IDENTIFICATION</scope>
</reference>
<evidence type="ECO:0000313" key="13">
    <source>
        <dbReference type="WBParaSite" id="NBR_0001365101-mRNA-1"/>
    </source>
</evidence>
<sequence length="380" mass="43593">MVRMEADNVLATSGGRFVTNALDAVQIRLVSDFDSLENAEGFHPEFAHQHFGEKEIIYGYDDLCVNLNYTDATMFLFPEISYSTAVSSVEKDMKEDDIMTKLKDQLPSDQMNMMVETKEQFHVLLSKQKNFKPFGTLISKITASERTYELYKVSEGSPEFDSFLARVQSLALWYIDAAQYTDNTDPILESRASEAGDGSRAYSLAGYASLYKFYAHPDRIRPRIAQIMLLPQYRKCGLGAKLLDAIYKDLCSMKEVLDVTAEDPADNFVYLRDYVDCVNCSKLPEFAPEKLAGGFTEEMRTAALNKFKITKRQSRRVYEILRLKNTNMKDAAQAKAYRLDVKRRLEAPMKRNERDWKKIQRALDDKEYAQVGIFKRLVQS</sequence>
<dbReference type="Gene3D" id="3.40.630.30">
    <property type="match status" value="1"/>
</dbReference>
<dbReference type="GO" id="GO:0042393">
    <property type="term" value="F:histone binding"/>
    <property type="evidence" value="ECO:0007669"/>
    <property type="project" value="InterPro"/>
</dbReference>
<name>A0A0N4YB37_NIPBR</name>
<dbReference type="Gene3D" id="3.90.360.10">
    <property type="entry name" value="Histone acetyl transferase 1 (HAT1), N-terminal domain"/>
    <property type="match status" value="1"/>
</dbReference>
<evidence type="ECO:0000256" key="5">
    <source>
        <dbReference type="ARBA" id="ARBA00022679"/>
    </source>
</evidence>
<dbReference type="GO" id="GO:0031509">
    <property type="term" value="P:subtelomeric heterochromatin formation"/>
    <property type="evidence" value="ECO:0007669"/>
    <property type="project" value="InterPro"/>
</dbReference>
<evidence type="ECO:0000313" key="11">
    <source>
        <dbReference type="EMBL" id="VDL77241.1"/>
    </source>
</evidence>
<dbReference type="InterPro" id="IPR048776">
    <property type="entry name" value="HAT1_C"/>
</dbReference>
<comment type="catalytic activity">
    <reaction evidence="8">
        <text>L-lysyl-[protein] + acetyl-CoA = N(6)-acetyl-L-lysyl-[protein] + CoA + H(+)</text>
        <dbReference type="Rhea" id="RHEA:45948"/>
        <dbReference type="Rhea" id="RHEA-COMP:9752"/>
        <dbReference type="Rhea" id="RHEA-COMP:10731"/>
        <dbReference type="ChEBI" id="CHEBI:15378"/>
        <dbReference type="ChEBI" id="CHEBI:29969"/>
        <dbReference type="ChEBI" id="CHEBI:57287"/>
        <dbReference type="ChEBI" id="CHEBI:57288"/>
        <dbReference type="ChEBI" id="CHEBI:61930"/>
        <dbReference type="EC" id="2.3.1.48"/>
    </reaction>
</comment>
<dbReference type="STRING" id="27835.A0A0N4YB37"/>
<comment type="subcellular location">
    <subcellularLocation>
        <location evidence="1">Nucleus</location>
    </subcellularLocation>
</comment>
<feature type="domain" description="Histone acetyltransferase type B catalytic subunit C-terminal" evidence="10">
    <location>
        <begin position="272"/>
        <end position="323"/>
    </location>
</feature>
<keyword evidence="6" id="KW-0539">Nucleus</keyword>
<evidence type="ECO:0000256" key="1">
    <source>
        <dbReference type="ARBA" id="ARBA00004123"/>
    </source>
</evidence>
<feature type="domain" description="Histone acetyl transferase HAT1 N-terminal" evidence="9">
    <location>
        <begin position="18"/>
        <end position="176"/>
    </location>
</feature>
<dbReference type="CDD" id="cd04301">
    <property type="entry name" value="NAT_SF"/>
    <property type="match status" value="1"/>
</dbReference>
<accession>A0A0N4YB37</accession>
<dbReference type="InterPro" id="IPR013523">
    <property type="entry name" value="Hist_AcTrfase_HAT1_C"/>
</dbReference>
<keyword evidence="7" id="KW-0012">Acyltransferase</keyword>
<dbReference type="WBParaSite" id="NBR_0001365101-mRNA-1">
    <property type="protein sequence ID" value="NBR_0001365101-mRNA-1"/>
    <property type="gene ID" value="NBR_0001365101"/>
</dbReference>
<dbReference type="InterPro" id="IPR019467">
    <property type="entry name" value="Hat1_N"/>
</dbReference>
<reference evidence="11 12" key="2">
    <citation type="submission" date="2018-11" db="EMBL/GenBank/DDBJ databases">
        <authorList>
            <consortium name="Pathogen Informatics"/>
        </authorList>
    </citation>
    <scope>NUCLEOTIDE SEQUENCE [LARGE SCALE GENOMIC DNA]</scope>
</reference>
<dbReference type="GO" id="GO:0004402">
    <property type="term" value="F:histone acetyltransferase activity"/>
    <property type="evidence" value="ECO:0007669"/>
    <property type="project" value="InterPro"/>
</dbReference>
<evidence type="ECO:0000256" key="4">
    <source>
        <dbReference type="ARBA" id="ARBA00021268"/>
    </source>
</evidence>
<dbReference type="AlphaFoldDB" id="A0A0N4YB37"/>
<dbReference type="Gene3D" id="1.10.10.390">
    <property type="match status" value="1"/>
</dbReference>
<organism evidence="13">
    <name type="scientific">Nippostrongylus brasiliensis</name>
    <name type="common">Rat hookworm</name>
    <dbReference type="NCBI Taxonomy" id="27835"/>
    <lineage>
        <taxon>Eukaryota</taxon>
        <taxon>Metazoa</taxon>
        <taxon>Ecdysozoa</taxon>
        <taxon>Nematoda</taxon>
        <taxon>Chromadorea</taxon>
        <taxon>Rhabditida</taxon>
        <taxon>Rhabditina</taxon>
        <taxon>Rhabditomorpha</taxon>
        <taxon>Strongyloidea</taxon>
        <taxon>Heligmosomidae</taxon>
        <taxon>Nippostrongylus</taxon>
    </lineage>
</organism>
<dbReference type="InterPro" id="IPR016181">
    <property type="entry name" value="Acyl_CoA_acyltransferase"/>
</dbReference>
<comment type="similarity">
    <text evidence="2">Belongs to the HAT1 family.</text>
</comment>
<evidence type="ECO:0000256" key="3">
    <source>
        <dbReference type="ARBA" id="ARBA00013184"/>
    </source>
</evidence>